<protein>
    <submittedName>
        <fullName evidence="1">Uncharacterized protein</fullName>
    </submittedName>
</protein>
<evidence type="ECO:0000313" key="2">
    <source>
        <dbReference type="Proteomes" id="UP000009183"/>
    </source>
</evidence>
<dbReference type="EMBL" id="FN594972">
    <property type="protein sequence ID" value="CBI18497.3"/>
    <property type="molecule type" value="Genomic_DNA"/>
</dbReference>
<keyword evidence="2" id="KW-1185">Reference proteome</keyword>
<gene>
    <name evidence="1" type="ordered locus">VIT_09s0054g00020</name>
</gene>
<dbReference type="Proteomes" id="UP000009183">
    <property type="component" value="Chromosome 9"/>
</dbReference>
<evidence type="ECO:0000313" key="1">
    <source>
        <dbReference type="EMBL" id="CBI18497.3"/>
    </source>
</evidence>
<reference evidence="2" key="1">
    <citation type="journal article" date="2007" name="Nature">
        <title>The grapevine genome sequence suggests ancestral hexaploidization in major angiosperm phyla.</title>
        <authorList>
            <consortium name="The French-Italian Public Consortium for Grapevine Genome Characterization."/>
            <person name="Jaillon O."/>
            <person name="Aury J.-M."/>
            <person name="Noel B."/>
            <person name="Policriti A."/>
            <person name="Clepet C."/>
            <person name="Casagrande A."/>
            <person name="Choisne N."/>
            <person name="Aubourg S."/>
            <person name="Vitulo N."/>
            <person name="Jubin C."/>
            <person name="Vezzi A."/>
            <person name="Legeai F."/>
            <person name="Hugueney P."/>
            <person name="Dasilva C."/>
            <person name="Horner D."/>
            <person name="Mica E."/>
            <person name="Jublot D."/>
            <person name="Poulain J."/>
            <person name="Bruyere C."/>
            <person name="Billault A."/>
            <person name="Segurens B."/>
            <person name="Gouyvenoux M."/>
            <person name="Ugarte E."/>
            <person name="Cattonaro F."/>
            <person name="Anthouard V."/>
            <person name="Vico V."/>
            <person name="Del Fabbro C."/>
            <person name="Alaux M."/>
            <person name="Di Gaspero G."/>
            <person name="Dumas V."/>
            <person name="Felice N."/>
            <person name="Paillard S."/>
            <person name="Juman I."/>
            <person name="Moroldo M."/>
            <person name="Scalabrin S."/>
            <person name="Canaguier A."/>
            <person name="Le Clainche I."/>
            <person name="Malacrida G."/>
            <person name="Durand E."/>
            <person name="Pesole G."/>
            <person name="Laucou V."/>
            <person name="Chatelet P."/>
            <person name="Merdinoglu D."/>
            <person name="Delledonne M."/>
            <person name="Pezzotti M."/>
            <person name="Lecharny A."/>
            <person name="Scarpelli C."/>
            <person name="Artiguenave F."/>
            <person name="Pe M.E."/>
            <person name="Valle G."/>
            <person name="Morgante M."/>
            <person name="Caboche M."/>
            <person name="Adam-Blondon A.-F."/>
            <person name="Weissenbach J."/>
            <person name="Quetier F."/>
            <person name="Wincker P."/>
        </authorList>
    </citation>
    <scope>NUCLEOTIDE SEQUENCE [LARGE SCALE GENOMIC DNA]</scope>
    <source>
        <strain evidence="2">cv. Pinot noir / PN40024</strain>
    </source>
</reference>
<organism evidence="1 2">
    <name type="scientific">Vitis vinifera</name>
    <name type="common">Grape</name>
    <dbReference type="NCBI Taxonomy" id="29760"/>
    <lineage>
        <taxon>Eukaryota</taxon>
        <taxon>Viridiplantae</taxon>
        <taxon>Streptophyta</taxon>
        <taxon>Embryophyta</taxon>
        <taxon>Tracheophyta</taxon>
        <taxon>Spermatophyta</taxon>
        <taxon>Magnoliopsida</taxon>
        <taxon>eudicotyledons</taxon>
        <taxon>Gunneridae</taxon>
        <taxon>Pentapetalae</taxon>
        <taxon>rosids</taxon>
        <taxon>Vitales</taxon>
        <taxon>Vitaceae</taxon>
        <taxon>Viteae</taxon>
        <taxon>Vitis</taxon>
    </lineage>
</organism>
<name>D7SS65_VITVI</name>
<proteinExistence type="predicted"/>
<dbReference type="InParanoid" id="D7SS65"/>
<dbReference type="PaxDb" id="29760-VIT_09s0054g00020.t01"/>
<dbReference type="HOGENOM" id="CLU_3091236_0_0_1"/>
<dbReference type="AlphaFoldDB" id="D7SS65"/>
<accession>D7SS65</accession>
<sequence>MKKSLTGKQNKETHYPRFTRRKIKVDISVRCRMCKTQMDNINKQFFADIRKV</sequence>